<dbReference type="SUPFAM" id="SSF54427">
    <property type="entry name" value="NTF2-like"/>
    <property type="match status" value="1"/>
</dbReference>
<sequence>MKRFLFLIALFCAFLAHSQSTEEVVKNAIIDFFDGFHKGDSLKLTSVLMKDTKLQSAVKTKEGQDKLMSTPIDKFIASLIKPRKDIYEERLLSYKVLVDGNMAHVWTPYEFYVNSQLSHCGVNSFQLFNDNGQWKITYILDTRRRTGCETKSE</sequence>
<comment type="caution">
    <text evidence="2">The sequence shown here is derived from an EMBL/GenBank/DDBJ whole genome shotgun (WGS) entry which is preliminary data.</text>
</comment>
<feature type="chain" id="PRO_5027056254" evidence="1">
    <location>
        <begin position="19"/>
        <end position="153"/>
    </location>
</feature>
<keyword evidence="3" id="KW-1185">Reference proteome</keyword>
<evidence type="ECO:0000256" key="1">
    <source>
        <dbReference type="SAM" id="SignalP"/>
    </source>
</evidence>
<dbReference type="Proteomes" id="UP000474296">
    <property type="component" value="Unassembled WGS sequence"/>
</dbReference>
<proteinExistence type="predicted"/>
<protein>
    <submittedName>
        <fullName evidence="2">Nuclear transport factor 2 family protein</fullName>
    </submittedName>
</protein>
<evidence type="ECO:0000313" key="2">
    <source>
        <dbReference type="EMBL" id="NER15649.1"/>
    </source>
</evidence>
<feature type="signal peptide" evidence="1">
    <location>
        <begin position="1"/>
        <end position="18"/>
    </location>
</feature>
<reference evidence="2 3" key="1">
    <citation type="submission" date="2020-01" db="EMBL/GenBank/DDBJ databases">
        <title>Spongiivirga citrea KCTC 32990T.</title>
        <authorList>
            <person name="Wang G."/>
        </authorList>
    </citation>
    <scope>NUCLEOTIDE SEQUENCE [LARGE SCALE GENOMIC DNA]</scope>
    <source>
        <strain evidence="2 3">KCTC 32990</strain>
    </source>
</reference>
<keyword evidence="1" id="KW-0732">Signal</keyword>
<dbReference type="Gene3D" id="3.10.450.50">
    <property type="match status" value="1"/>
</dbReference>
<dbReference type="InterPro" id="IPR032710">
    <property type="entry name" value="NTF2-like_dom_sf"/>
</dbReference>
<dbReference type="AlphaFoldDB" id="A0A6M0CI90"/>
<name>A0A6M0CI90_9FLAO</name>
<organism evidence="2 3">
    <name type="scientific">Spongiivirga citrea</name>
    <dbReference type="NCBI Taxonomy" id="1481457"/>
    <lineage>
        <taxon>Bacteria</taxon>
        <taxon>Pseudomonadati</taxon>
        <taxon>Bacteroidota</taxon>
        <taxon>Flavobacteriia</taxon>
        <taxon>Flavobacteriales</taxon>
        <taxon>Flavobacteriaceae</taxon>
        <taxon>Spongiivirga</taxon>
    </lineage>
</organism>
<evidence type="ECO:0000313" key="3">
    <source>
        <dbReference type="Proteomes" id="UP000474296"/>
    </source>
</evidence>
<dbReference type="EMBL" id="JAABOQ010000001">
    <property type="protein sequence ID" value="NER15649.1"/>
    <property type="molecule type" value="Genomic_DNA"/>
</dbReference>
<gene>
    <name evidence="2" type="ORF">GWK10_00405</name>
</gene>
<dbReference type="RefSeq" id="WP_164028926.1">
    <property type="nucleotide sequence ID" value="NZ_JAABOQ010000001.1"/>
</dbReference>
<accession>A0A6M0CI90</accession>